<evidence type="ECO:0000256" key="11">
    <source>
        <dbReference type="ARBA" id="ARBA00023284"/>
    </source>
</evidence>
<keyword evidence="4 12" id="KW-0812">Transmembrane</keyword>
<evidence type="ECO:0000256" key="6">
    <source>
        <dbReference type="ARBA" id="ARBA00022824"/>
    </source>
</evidence>
<keyword evidence="3" id="KW-0597">Phosphoprotein</keyword>
<dbReference type="PROSITE" id="PS00194">
    <property type="entry name" value="THIOREDOXIN_1"/>
    <property type="match status" value="1"/>
</dbReference>
<evidence type="ECO:0000259" key="14">
    <source>
        <dbReference type="Pfam" id="PF00085"/>
    </source>
</evidence>
<keyword evidence="16" id="KW-1185">Reference proteome</keyword>
<sequence>MTGGFCVPVFLAAWLAAAAAEAEGLEQAALPAEESRVQPMTASNWTLVMEGEWMLKFYAPWCPSCQQTDSEWETFAKNGETLQISVGKVDVIQEPGTVNYGMGCLAIAYIEIFMSVENLPSRILDIATRSNRIYLGIFVSMYVGVYSFIHKYIYIYTHMFMIITIC</sequence>
<dbReference type="Ensembl" id="ENSRNOT00000107969.2">
    <property type="protein sequence ID" value="ENSRNOP00000097640.1"/>
    <property type="gene ID" value="ENSRNOG00000024852.7"/>
</dbReference>
<feature type="chain" id="PRO_5035155784" evidence="13">
    <location>
        <begin position="25"/>
        <end position="166"/>
    </location>
</feature>
<evidence type="ECO:0000256" key="4">
    <source>
        <dbReference type="ARBA" id="ARBA00022692"/>
    </source>
</evidence>
<evidence type="ECO:0000256" key="3">
    <source>
        <dbReference type="ARBA" id="ARBA00022553"/>
    </source>
</evidence>
<evidence type="ECO:0000256" key="13">
    <source>
        <dbReference type="SAM" id="SignalP"/>
    </source>
</evidence>
<evidence type="ECO:0000313" key="15">
    <source>
        <dbReference type="Ensembl" id="ENSRNOP00000097640.1"/>
    </source>
</evidence>
<keyword evidence="10" id="KW-1015">Disulfide bond</keyword>
<dbReference type="GeneTree" id="ENSGT00940000160301"/>
<dbReference type="SUPFAM" id="SSF52833">
    <property type="entry name" value="Thioredoxin-like"/>
    <property type="match status" value="1"/>
</dbReference>
<dbReference type="AlphaFoldDB" id="A0A8I6ANL2"/>
<evidence type="ECO:0000256" key="10">
    <source>
        <dbReference type="ARBA" id="ARBA00023157"/>
    </source>
</evidence>
<dbReference type="Proteomes" id="UP000002494">
    <property type="component" value="Chromosome 3"/>
</dbReference>
<reference evidence="15" key="2">
    <citation type="submission" date="2025-08" db="UniProtKB">
        <authorList>
            <consortium name="Ensembl"/>
        </authorList>
    </citation>
    <scope>IDENTIFICATION</scope>
    <source>
        <strain evidence="15">Brown Norway</strain>
    </source>
</reference>
<accession>A0A8I6ANL2</accession>
<dbReference type="PANTHER" id="PTHR46107">
    <property type="entry name" value="DUMPY: SHORTER THAN WILD-TYPE"/>
    <property type="match status" value="1"/>
</dbReference>
<feature type="domain" description="Thioredoxin" evidence="14">
    <location>
        <begin position="50"/>
        <end position="97"/>
    </location>
</feature>
<organism evidence="15 16">
    <name type="scientific">Rattus norvegicus</name>
    <name type="common">Rat</name>
    <dbReference type="NCBI Taxonomy" id="10116"/>
    <lineage>
        <taxon>Eukaryota</taxon>
        <taxon>Metazoa</taxon>
        <taxon>Chordata</taxon>
        <taxon>Craniata</taxon>
        <taxon>Vertebrata</taxon>
        <taxon>Euteleostomi</taxon>
        <taxon>Mammalia</taxon>
        <taxon>Eutheria</taxon>
        <taxon>Euarchontoglires</taxon>
        <taxon>Glires</taxon>
        <taxon>Rodentia</taxon>
        <taxon>Myomorpha</taxon>
        <taxon>Muroidea</taxon>
        <taxon>Muridae</taxon>
        <taxon>Murinae</taxon>
        <taxon>Rattus</taxon>
    </lineage>
</organism>
<dbReference type="Gene3D" id="3.40.30.10">
    <property type="entry name" value="Glutaredoxin"/>
    <property type="match status" value="1"/>
</dbReference>
<dbReference type="InterPro" id="IPR052454">
    <property type="entry name" value="TMX_domain-containing"/>
</dbReference>
<dbReference type="GO" id="GO:0005789">
    <property type="term" value="C:endoplasmic reticulum membrane"/>
    <property type="evidence" value="ECO:0007669"/>
    <property type="project" value="UniProtKB-SubCell"/>
</dbReference>
<keyword evidence="6" id="KW-0256">Endoplasmic reticulum</keyword>
<gene>
    <name evidence="15 17" type="primary">Tmx4</name>
</gene>
<dbReference type="InterPro" id="IPR017937">
    <property type="entry name" value="Thioredoxin_CS"/>
</dbReference>
<dbReference type="RGD" id="1305146">
    <property type="gene designation" value="Tmx4"/>
</dbReference>
<comment type="subcellular location">
    <subcellularLocation>
        <location evidence="1">Endoplasmic reticulum membrane</location>
        <topology evidence="1">Single-pass type I membrane protein</topology>
    </subcellularLocation>
</comment>
<dbReference type="PANTHER" id="PTHR46107:SF1">
    <property type="entry name" value="THIOREDOXIN-RELATED TRANSMEMBRANE PROTEIN 4"/>
    <property type="match status" value="1"/>
</dbReference>
<reference evidence="15" key="3">
    <citation type="submission" date="2025-09" db="UniProtKB">
        <authorList>
            <consortium name="Ensembl"/>
        </authorList>
    </citation>
    <scope>IDENTIFICATION</scope>
    <source>
        <strain evidence="15">Brown Norway</strain>
    </source>
</reference>
<proteinExistence type="predicted"/>
<keyword evidence="2" id="KW-0813">Transport</keyword>
<evidence type="ECO:0000313" key="17">
    <source>
        <dbReference type="RGD" id="1305146"/>
    </source>
</evidence>
<evidence type="ECO:0000256" key="12">
    <source>
        <dbReference type="SAM" id="Phobius"/>
    </source>
</evidence>
<reference evidence="15" key="1">
    <citation type="submission" date="2024-01" db="EMBL/GenBank/DDBJ databases">
        <title>GRCr8: a new rat reference genome assembly contstructed from accurate long reads and long range scaffolding.</title>
        <authorList>
            <person name="Doris P.A."/>
            <person name="Kalbfleisch T."/>
            <person name="Li K."/>
            <person name="Howe K."/>
            <person name="Wood J."/>
        </authorList>
    </citation>
    <scope>NUCLEOTIDE SEQUENCE [LARGE SCALE GENOMIC DNA]</scope>
    <source>
        <strain evidence="15">Brown Norway</strain>
    </source>
</reference>
<evidence type="ECO:0000256" key="9">
    <source>
        <dbReference type="ARBA" id="ARBA00023136"/>
    </source>
</evidence>
<evidence type="ECO:0000313" key="16">
    <source>
        <dbReference type="Proteomes" id="UP000002494"/>
    </source>
</evidence>
<feature type="transmembrane region" description="Helical" evidence="12">
    <location>
        <begin position="133"/>
        <end position="154"/>
    </location>
</feature>
<evidence type="ECO:0000256" key="5">
    <source>
        <dbReference type="ARBA" id="ARBA00022729"/>
    </source>
</evidence>
<evidence type="ECO:0000256" key="2">
    <source>
        <dbReference type="ARBA" id="ARBA00022448"/>
    </source>
</evidence>
<evidence type="ECO:0000256" key="8">
    <source>
        <dbReference type="ARBA" id="ARBA00022989"/>
    </source>
</evidence>
<keyword evidence="7" id="KW-0249">Electron transport</keyword>
<keyword evidence="8 12" id="KW-1133">Transmembrane helix</keyword>
<dbReference type="AGR" id="RGD:1305146"/>
<evidence type="ECO:0000256" key="1">
    <source>
        <dbReference type="ARBA" id="ARBA00004115"/>
    </source>
</evidence>
<keyword evidence="11" id="KW-0676">Redox-active center</keyword>
<feature type="signal peptide" evidence="13">
    <location>
        <begin position="1"/>
        <end position="24"/>
    </location>
</feature>
<keyword evidence="9 12" id="KW-0472">Membrane</keyword>
<dbReference type="InterPro" id="IPR013766">
    <property type="entry name" value="Thioredoxin_domain"/>
</dbReference>
<evidence type="ECO:0000256" key="7">
    <source>
        <dbReference type="ARBA" id="ARBA00022982"/>
    </source>
</evidence>
<dbReference type="InterPro" id="IPR036249">
    <property type="entry name" value="Thioredoxin-like_sf"/>
</dbReference>
<dbReference type="Pfam" id="PF00085">
    <property type="entry name" value="Thioredoxin"/>
    <property type="match status" value="1"/>
</dbReference>
<protein>
    <submittedName>
        <fullName evidence="15">Thioredoxin-related transmembrane protein 4</fullName>
    </submittedName>
</protein>
<keyword evidence="5 13" id="KW-0732">Signal</keyword>
<name>A0A8I6ANL2_RAT</name>